<reference evidence="1" key="1">
    <citation type="submission" date="2021-02" db="EMBL/GenBank/DDBJ databases">
        <authorList>
            <person name="Nowell W R."/>
        </authorList>
    </citation>
    <scope>NUCLEOTIDE SEQUENCE</scope>
</reference>
<comment type="caution">
    <text evidence="1">The sequence shown here is derived from an EMBL/GenBank/DDBJ whole genome shotgun (WGS) entry which is preliminary data.</text>
</comment>
<dbReference type="EMBL" id="CAJOAX010030206">
    <property type="protein sequence ID" value="CAF4242211.1"/>
    <property type="molecule type" value="Genomic_DNA"/>
</dbReference>
<dbReference type="Proteomes" id="UP000663823">
    <property type="component" value="Unassembled WGS sequence"/>
</dbReference>
<organism evidence="1 2">
    <name type="scientific">Rotaria sordida</name>
    <dbReference type="NCBI Taxonomy" id="392033"/>
    <lineage>
        <taxon>Eukaryota</taxon>
        <taxon>Metazoa</taxon>
        <taxon>Spiralia</taxon>
        <taxon>Gnathifera</taxon>
        <taxon>Rotifera</taxon>
        <taxon>Eurotatoria</taxon>
        <taxon>Bdelloidea</taxon>
        <taxon>Philodinida</taxon>
        <taxon>Philodinidae</taxon>
        <taxon>Rotaria</taxon>
    </lineage>
</organism>
<evidence type="ECO:0000313" key="2">
    <source>
        <dbReference type="Proteomes" id="UP000663823"/>
    </source>
</evidence>
<proteinExistence type="predicted"/>
<accession>A0A820E3T5</accession>
<evidence type="ECO:0000313" key="1">
    <source>
        <dbReference type="EMBL" id="CAF4242211.1"/>
    </source>
</evidence>
<protein>
    <submittedName>
        <fullName evidence="1">Uncharacterized protein</fullName>
    </submittedName>
</protein>
<gene>
    <name evidence="1" type="ORF">OTI717_LOCUS40127</name>
</gene>
<sequence length="187" mass="21101">MLIHPKKSDIIILDDCTSSTLSSANTIRSSITSDIGINLENNKPQKNVEPEKVAQNHLRGVIQEKNRANAQKGLHVKQKNKLHAITGSYPDADHVLQKAFRQDTSCPPVDDAYPDLLSTIEEIGTIGGTRDDRRSTETIRLYLTLDNLCETLKIKDYEINIFTTIQFSWKNLRNIHISQELTSNKCT</sequence>
<name>A0A820E3T5_9BILA</name>
<dbReference type="AlphaFoldDB" id="A0A820E3T5"/>